<dbReference type="Proteomes" id="UP000606974">
    <property type="component" value="Unassembled WGS sequence"/>
</dbReference>
<dbReference type="Gene3D" id="3.40.50.150">
    <property type="entry name" value="Vaccinia Virus protein VP39"/>
    <property type="match status" value="1"/>
</dbReference>
<dbReference type="SUPFAM" id="SSF53335">
    <property type="entry name" value="S-adenosyl-L-methionine-dependent methyltransferases"/>
    <property type="match status" value="1"/>
</dbReference>
<gene>
    <name evidence="2" type="ORF">GJ744_010558</name>
</gene>
<dbReference type="PANTHER" id="PTHR43591">
    <property type="entry name" value="METHYLTRANSFERASE"/>
    <property type="match status" value="1"/>
</dbReference>
<feature type="compositionally biased region" description="Polar residues" evidence="1">
    <location>
        <begin position="512"/>
        <end position="545"/>
    </location>
</feature>
<dbReference type="GO" id="GO:0008168">
    <property type="term" value="F:methyltransferase activity"/>
    <property type="evidence" value="ECO:0007669"/>
    <property type="project" value="TreeGrafter"/>
</dbReference>
<comment type="caution">
    <text evidence="2">The sequence shown here is derived from an EMBL/GenBank/DDBJ whole genome shotgun (WGS) entry which is preliminary data.</text>
</comment>
<protein>
    <recommendedName>
        <fullName evidence="4">Methyltransferase domain-containing protein</fullName>
    </recommendedName>
</protein>
<feature type="region of interest" description="Disordered" evidence="1">
    <location>
        <begin position="507"/>
        <end position="556"/>
    </location>
</feature>
<evidence type="ECO:0000313" key="3">
    <source>
        <dbReference type="Proteomes" id="UP000606974"/>
    </source>
</evidence>
<feature type="compositionally biased region" description="Basic residues" evidence="1">
    <location>
        <begin position="546"/>
        <end position="556"/>
    </location>
</feature>
<dbReference type="Pfam" id="PF13489">
    <property type="entry name" value="Methyltransf_23"/>
    <property type="match status" value="1"/>
</dbReference>
<sequence>MISWSLTSEYGHLGTERLRLYLAVLINMASNLRALEEDEDTKSLSESITDYPVTWGRRYHKYKEGSYLFPNDTMECDRLDLQYQALKMLHDDQIYFAPLKDPKRILDIGTGTGIWPIEMAALFPNARITGTDLSPIQPSLVPPRVNFEVHDCTETDWCRPLASLDYIHVAVMLGSLPSYSKLIKNARRYLKPGEGWLECHEMMPDICCDDDTVPPSWPFRAWHSYLEEGITKMESPKPMRVADKLVIWMREAGYVDIHERIDRIPLNSWPKHPSLKKIGRLWEANWLDGLAAFSYKLFGPEGLGWTQNEIEVFLIDVRKCIKDRNVHAYQKMYVVYGRRPSEEEEKAMMKKPSKPAMPKTEQMLSIARLGNMTTTLSCGNAQRRERCLLVPIAKGRINSSQDFVRASVWIRVRKRESQHGDEDSCHHIFHPCIEERFVRRYVTNSLMQVGFPSGNSSSQQKFYTPHIKRSHIRKQNECRPFYQLSPPHPLSQDQNPIFHTFQRWRDIPTQPLPNSSSTNQPAQTWNHTSSFTSPPSGQTHTQSVRSMRKKHRHPHG</sequence>
<accession>A0A8H7E8H6</accession>
<reference evidence="2" key="1">
    <citation type="submission" date="2020-02" db="EMBL/GenBank/DDBJ databases">
        <authorList>
            <person name="Palmer J.M."/>
        </authorList>
    </citation>
    <scope>NUCLEOTIDE SEQUENCE</scope>
    <source>
        <strain evidence="2">EPUS1.4</strain>
        <tissue evidence="2">Thallus</tissue>
    </source>
</reference>
<dbReference type="PANTHER" id="PTHR43591:SF10">
    <property type="entry name" value="ABC TRANSMEMBRANE TYPE-1 DOMAIN-CONTAINING PROTEIN-RELATED"/>
    <property type="match status" value="1"/>
</dbReference>
<organism evidence="2 3">
    <name type="scientific">Endocarpon pusillum</name>
    <dbReference type="NCBI Taxonomy" id="364733"/>
    <lineage>
        <taxon>Eukaryota</taxon>
        <taxon>Fungi</taxon>
        <taxon>Dikarya</taxon>
        <taxon>Ascomycota</taxon>
        <taxon>Pezizomycotina</taxon>
        <taxon>Eurotiomycetes</taxon>
        <taxon>Chaetothyriomycetidae</taxon>
        <taxon>Verrucariales</taxon>
        <taxon>Verrucariaceae</taxon>
        <taxon>Endocarpon</taxon>
    </lineage>
</organism>
<name>A0A8H7E8H6_9EURO</name>
<proteinExistence type="predicted"/>
<keyword evidence="3" id="KW-1185">Reference proteome</keyword>
<dbReference type="AlphaFoldDB" id="A0A8H7E8H6"/>
<evidence type="ECO:0000313" key="2">
    <source>
        <dbReference type="EMBL" id="KAF7513162.1"/>
    </source>
</evidence>
<dbReference type="CDD" id="cd02440">
    <property type="entry name" value="AdoMet_MTases"/>
    <property type="match status" value="1"/>
</dbReference>
<dbReference type="InterPro" id="IPR029063">
    <property type="entry name" value="SAM-dependent_MTases_sf"/>
</dbReference>
<dbReference type="EMBL" id="JAACFV010000007">
    <property type="protein sequence ID" value="KAF7513162.1"/>
    <property type="molecule type" value="Genomic_DNA"/>
</dbReference>
<evidence type="ECO:0008006" key="4">
    <source>
        <dbReference type="Google" id="ProtNLM"/>
    </source>
</evidence>
<evidence type="ECO:0000256" key="1">
    <source>
        <dbReference type="SAM" id="MobiDB-lite"/>
    </source>
</evidence>
<dbReference type="OrthoDB" id="2013972at2759"/>